<protein>
    <recommendedName>
        <fullName evidence="3">Secreted protein</fullName>
    </recommendedName>
</protein>
<gene>
    <name evidence="1" type="ORF">NDU88_001881</name>
</gene>
<evidence type="ECO:0008006" key="3">
    <source>
        <dbReference type="Google" id="ProtNLM"/>
    </source>
</evidence>
<name>A0AAV7LYY0_PLEWA</name>
<keyword evidence="2" id="KW-1185">Reference proteome</keyword>
<accession>A0AAV7LYY0</accession>
<dbReference type="AlphaFoldDB" id="A0AAV7LYY0"/>
<dbReference type="EMBL" id="JANPWB010000014">
    <property type="protein sequence ID" value="KAJ1096750.1"/>
    <property type="molecule type" value="Genomic_DNA"/>
</dbReference>
<reference evidence="1" key="1">
    <citation type="journal article" date="2022" name="bioRxiv">
        <title>Sequencing and chromosome-scale assembly of the giantPleurodeles waltlgenome.</title>
        <authorList>
            <person name="Brown T."/>
            <person name="Elewa A."/>
            <person name="Iarovenko S."/>
            <person name="Subramanian E."/>
            <person name="Araus A.J."/>
            <person name="Petzold A."/>
            <person name="Susuki M."/>
            <person name="Suzuki K.-i.T."/>
            <person name="Hayashi T."/>
            <person name="Toyoda A."/>
            <person name="Oliveira C."/>
            <person name="Osipova E."/>
            <person name="Leigh N.D."/>
            <person name="Simon A."/>
            <person name="Yun M.H."/>
        </authorList>
    </citation>
    <scope>NUCLEOTIDE SEQUENCE</scope>
    <source>
        <strain evidence="1">20211129_DDA</strain>
        <tissue evidence="1">Liver</tissue>
    </source>
</reference>
<comment type="caution">
    <text evidence="1">The sequence shown here is derived from an EMBL/GenBank/DDBJ whole genome shotgun (WGS) entry which is preliminary data.</text>
</comment>
<proteinExistence type="predicted"/>
<organism evidence="1 2">
    <name type="scientific">Pleurodeles waltl</name>
    <name type="common">Iberian ribbed newt</name>
    <dbReference type="NCBI Taxonomy" id="8319"/>
    <lineage>
        <taxon>Eukaryota</taxon>
        <taxon>Metazoa</taxon>
        <taxon>Chordata</taxon>
        <taxon>Craniata</taxon>
        <taxon>Vertebrata</taxon>
        <taxon>Euteleostomi</taxon>
        <taxon>Amphibia</taxon>
        <taxon>Batrachia</taxon>
        <taxon>Caudata</taxon>
        <taxon>Salamandroidea</taxon>
        <taxon>Salamandridae</taxon>
        <taxon>Pleurodelinae</taxon>
        <taxon>Pleurodeles</taxon>
    </lineage>
</organism>
<dbReference type="Proteomes" id="UP001066276">
    <property type="component" value="Chromosome 10"/>
</dbReference>
<evidence type="ECO:0000313" key="1">
    <source>
        <dbReference type="EMBL" id="KAJ1096750.1"/>
    </source>
</evidence>
<evidence type="ECO:0000313" key="2">
    <source>
        <dbReference type="Proteomes" id="UP001066276"/>
    </source>
</evidence>
<sequence>MPVAVFLLCCEEKAVPVDKRPVVQQEQLTGLERARQRRRLVSRDGCRCCFLPCPPFSPSHTSHADSTVY</sequence>